<gene>
    <name evidence="1" type="ORF">AMJAP_0504</name>
</gene>
<dbReference type="PROSITE" id="PS51257">
    <property type="entry name" value="PROKAR_LIPOPROTEIN"/>
    <property type="match status" value="1"/>
</dbReference>
<name>A0A7R6P937_9GAMM</name>
<dbReference type="AlphaFoldDB" id="A0A7R6P937"/>
<keyword evidence="2" id="KW-1185">Reference proteome</keyword>
<evidence type="ECO:0000313" key="1">
    <source>
        <dbReference type="EMBL" id="BBB25103.1"/>
    </source>
</evidence>
<accession>A0A7R6P937</accession>
<protein>
    <recommendedName>
        <fullName evidence="3">Lipoprotein</fullName>
    </recommendedName>
</protein>
<reference evidence="1 2" key="1">
    <citation type="journal article" date="2008" name="Int. J. Syst. Evol. Microbiol.">
        <title>Amphritea japonica sp. nov. and Amphritea balenae sp. nov., isolated from the sediment adjacent to sperm whale carcasses off Kagoshima, Japan.</title>
        <authorList>
            <person name="Miyazaki M."/>
            <person name="Nogi Y."/>
            <person name="Fujiwara Y."/>
            <person name="Kawato M."/>
            <person name="Nagahama T."/>
            <person name="Kubokawa K."/>
            <person name="Horikoshi K."/>
        </authorList>
    </citation>
    <scope>NUCLEOTIDE SEQUENCE [LARGE SCALE GENOMIC DNA]</scope>
    <source>
        <strain evidence="1 2">ATCC BAA-1530</strain>
    </source>
</reference>
<organism evidence="1 2">
    <name type="scientific">Amphritea japonica ATCC BAA-1530</name>
    <dbReference type="NCBI Taxonomy" id="1278309"/>
    <lineage>
        <taxon>Bacteria</taxon>
        <taxon>Pseudomonadati</taxon>
        <taxon>Pseudomonadota</taxon>
        <taxon>Gammaproteobacteria</taxon>
        <taxon>Oceanospirillales</taxon>
        <taxon>Oceanospirillaceae</taxon>
        <taxon>Amphritea</taxon>
    </lineage>
</organism>
<dbReference type="KEGG" id="ajp:AMJAP_0504"/>
<sequence length="121" mass="12938">MKLNTYGMFPAVVAIIFVSFLTACSTQTMQLSGANNHLSSPKEGSVLPVDVSALLTDSMRDVSLLLSSGPNQGRNMTAGIPYFAASGRLCRKVVLIGEGVVDNYIACKIESTVWILRQAVI</sequence>
<dbReference type="EMBL" id="AP014545">
    <property type="protein sequence ID" value="BBB25103.1"/>
    <property type="molecule type" value="Genomic_DNA"/>
</dbReference>
<dbReference type="OrthoDB" id="6239412at2"/>
<dbReference type="RefSeq" id="WP_019620718.1">
    <property type="nucleotide sequence ID" value="NZ_AP014545.1"/>
</dbReference>
<proteinExistence type="predicted"/>
<evidence type="ECO:0008006" key="3">
    <source>
        <dbReference type="Google" id="ProtNLM"/>
    </source>
</evidence>
<dbReference type="Proteomes" id="UP000595663">
    <property type="component" value="Chromosome"/>
</dbReference>
<evidence type="ECO:0000313" key="2">
    <source>
        <dbReference type="Proteomes" id="UP000595663"/>
    </source>
</evidence>